<dbReference type="STRING" id="31234.E3NBT7"/>
<evidence type="ECO:0000313" key="2">
    <source>
        <dbReference type="EMBL" id="EFO92490.1"/>
    </source>
</evidence>
<dbReference type="GeneID" id="9812251"/>
<dbReference type="CTD" id="9812251"/>
<dbReference type="InParanoid" id="E3NBT7"/>
<dbReference type="OMA" id="MNKIRRW"/>
<gene>
    <name evidence="2" type="ORF">CRE_14277</name>
</gene>
<dbReference type="GO" id="GO:0003726">
    <property type="term" value="F:double-stranded RNA adenosine deaminase activity"/>
    <property type="evidence" value="ECO:0007669"/>
    <property type="project" value="TreeGrafter"/>
</dbReference>
<dbReference type="SMART" id="SM00552">
    <property type="entry name" value="ADEAMc"/>
    <property type="match status" value="1"/>
</dbReference>
<dbReference type="AlphaFoldDB" id="E3NBT7"/>
<organism evidence="3">
    <name type="scientific">Caenorhabditis remanei</name>
    <name type="common">Caenorhabditis vulgaris</name>
    <dbReference type="NCBI Taxonomy" id="31234"/>
    <lineage>
        <taxon>Eukaryota</taxon>
        <taxon>Metazoa</taxon>
        <taxon>Ecdysozoa</taxon>
        <taxon>Nematoda</taxon>
        <taxon>Chromadorea</taxon>
        <taxon>Rhabditida</taxon>
        <taxon>Rhabditina</taxon>
        <taxon>Rhabditomorpha</taxon>
        <taxon>Rhabditoidea</taxon>
        <taxon>Rhabditidae</taxon>
        <taxon>Peloderinae</taxon>
        <taxon>Caenorhabditis</taxon>
    </lineage>
</organism>
<proteinExistence type="predicted"/>
<dbReference type="EMBL" id="DS268589">
    <property type="protein sequence ID" value="EFO92490.1"/>
    <property type="molecule type" value="Genomic_DNA"/>
</dbReference>
<dbReference type="GO" id="GO:0008251">
    <property type="term" value="F:tRNA-specific adenosine deaminase activity"/>
    <property type="evidence" value="ECO:0007669"/>
    <property type="project" value="TreeGrafter"/>
</dbReference>
<dbReference type="eggNOG" id="KOG2777">
    <property type="taxonomic scope" value="Eukaryota"/>
</dbReference>
<evidence type="ECO:0000313" key="3">
    <source>
        <dbReference type="Proteomes" id="UP000008281"/>
    </source>
</evidence>
<sequence length="340" mass="39187">MSLASKPADLMDLDKEDDEVFLPKESTSGEIDQYAIQFYAKKCEQYHEDPKAFAAFLLNVAGNLRMISYACSPNENTDRKKLVSKKGKDQIIHKNPLVLARRGLIRYFISELKKLESGNSDVFDKNREGEIQMKMTCQLYMYSTYSYICENVYWGMEEAKGHDNNHCIMNKIRRWVSLGVQGALLSNIINPIYITKIVLGSTPNIPILDLRALLFGTMNFQDRECPRMEAIPRDSPNLVLTRTYVWYLGLSNLDIIGADGRLEPEGKGSTICKQEIFKAYLKLGAANKSALKYSRAKKKAGHYQYMKKLLYKKWETENNGKWLRKKSNKADKFWVELKRL</sequence>
<feature type="domain" description="A to I editase" evidence="1">
    <location>
        <begin position="170"/>
        <end position="325"/>
    </location>
</feature>
<keyword evidence="3" id="KW-1185">Reference proteome</keyword>
<reference evidence="2" key="1">
    <citation type="submission" date="2007-07" db="EMBL/GenBank/DDBJ databases">
        <title>PCAP assembly of the Caenorhabditis remanei genome.</title>
        <authorList>
            <consortium name="The Caenorhabditis remanei Sequencing Consortium"/>
            <person name="Wilson R.K."/>
        </authorList>
    </citation>
    <scope>NUCLEOTIDE SEQUENCE [LARGE SCALE GENOMIC DNA]</scope>
    <source>
        <strain evidence="2">PB4641</strain>
    </source>
</reference>
<accession>E3NBT7</accession>
<dbReference type="GO" id="GO:0006382">
    <property type="term" value="P:adenosine to inosine editing"/>
    <property type="evidence" value="ECO:0007669"/>
    <property type="project" value="TreeGrafter"/>
</dbReference>
<dbReference type="PROSITE" id="PS50141">
    <property type="entry name" value="A_DEAMIN_EDITASE"/>
    <property type="match status" value="1"/>
</dbReference>
<evidence type="ECO:0000259" key="1">
    <source>
        <dbReference type="PROSITE" id="PS50141"/>
    </source>
</evidence>
<dbReference type="Proteomes" id="UP000008281">
    <property type="component" value="Unassembled WGS sequence"/>
</dbReference>
<dbReference type="PANTHER" id="PTHR10910:SF144">
    <property type="entry name" value="A TO I EDITASE DOMAIN-CONTAINING PROTEIN-RELATED"/>
    <property type="match status" value="1"/>
</dbReference>
<dbReference type="Pfam" id="PF02137">
    <property type="entry name" value="A_deamin"/>
    <property type="match status" value="1"/>
</dbReference>
<dbReference type="KEGG" id="crq:GCK72_000235"/>
<dbReference type="HOGENOM" id="CLU_702547_0_0_1"/>
<dbReference type="GO" id="GO:0005737">
    <property type="term" value="C:cytoplasm"/>
    <property type="evidence" value="ECO:0007669"/>
    <property type="project" value="TreeGrafter"/>
</dbReference>
<dbReference type="GO" id="GO:0005730">
    <property type="term" value="C:nucleolus"/>
    <property type="evidence" value="ECO:0007669"/>
    <property type="project" value="TreeGrafter"/>
</dbReference>
<dbReference type="GO" id="GO:0003725">
    <property type="term" value="F:double-stranded RNA binding"/>
    <property type="evidence" value="ECO:0007669"/>
    <property type="project" value="TreeGrafter"/>
</dbReference>
<dbReference type="PANTHER" id="PTHR10910">
    <property type="entry name" value="EUKARYOTE SPECIFIC DSRNA BINDING PROTEIN"/>
    <property type="match status" value="1"/>
</dbReference>
<name>E3NBT7_CAERE</name>
<dbReference type="GO" id="GO:0006396">
    <property type="term" value="P:RNA processing"/>
    <property type="evidence" value="ECO:0007669"/>
    <property type="project" value="InterPro"/>
</dbReference>
<protein>
    <recommendedName>
        <fullName evidence="1">A to I editase domain-containing protein</fullName>
    </recommendedName>
</protein>
<dbReference type="InterPro" id="IPR002466">
    <property type="entry name" value="A_deamin"/>
</dbReference>
<dbReference type="OrthoDB" id="10268011at2759"/>
<dbReference type="RefSeq" id="XP_003094126.2">
    <property type="nucleotide sequence ID" value="XM_003094078.2"/>
</dbReference>